<organism evidence="3 4">
    <name type="scientific">Nakamurella alba</name>
    <dbReference type="NCBI Taxonomy" id="2665158"/>
    <lineage>
        <taxon>Bacteria</taxon>
        <taxon>Bacillati</taxon>
        <taxon>Actinomycetota</taxon>
        <taxon>Actinomycetes</taxon>
        <taxon>Nakamurellales</taxon>
        <taxon>Nakamurellaceae</taxon>
        <taxon>Nakamurella</taxon>
    </lineage>
</organism>
<protein>
    <submittedName>
        <fullName evidence="3">Transglycosylase SLT domain-containing protein</fullName>
    </submittedName>
</protein>
<dbReference type="AlphaFoldDB" id="A0A7K1FK82"/>
<dbReference type="InterPro" id="IPR001480">
    <property type="entry name" value="Bulb-type_lectin_dom"/>
</dbReference>
<dbReference type="PROSITE" id="PS50927">
    <property type="entry name" value="BULB_LECTIN"/>
    <property type="match status" value="2"/>
</dbReference>
<feature type="chain" id="PRO_5038897784" evidence="1">
    <location>
        <begin position="29"/>
        <end position="395"/>
    </location>
</feature>
<sequence length="395" mass="41956">MPLTVLRRVPTRLALVVLLLFGTTVTMAVTPAATADASTIASFRTVMTAGQKLASGRTITLASGQVSMVMSTSGELRIFAQKTLIWQTPTGGNAGAYATMRADGSFAVLAAGGTTLWSTPTAGRAGAYLSLGQNAVLAVRAAGSGYALWNSGATNSTLFRGTILQPGWMLFTKDGRVRLLMQSDGNLVIHRDGTLIWSSGTGGNPGAQAAVRVDGNLVVARAGKTLWQSATKNTTARATLQPDGYFVVYDSLQTPLWWKDKGVHARLCNTTAADPAGTTLTRWRPVIRCVLAAQGRTWLDSVTDVETIIRYESSGRPDAINLWDSNAQAGHPSKGLMQVIQPTFDRWRSTALSTDLFNPSANIFAGVNYAVNRYGSVHNVPGLVSLRAGGPYKGY</sequence>
<evidence type="ECO:0000313" key="3">
    <source>
        <dbReference type="EMBL" id="MTD13829.1"/>
    </source>
</evidence>
<accession>A0A7K1FK82</accession>
<dbReference type="Proteomes" id="UP000460221">
    <property type="component" value="Unassembled WGS sequence"/>
</dbReference>
<dbReference type="EMBL" id="WLYK01000001">
    <property type="protein sequence ID" value="MTD13829.1"/>
    <property type="molecule type" value="Genomic_DNA"/>
</dbReference>
<feature type="domain" description="Bulb-type lectin" evidence="2">
    <location>
        <begin position="44"/>
        <end position="152"/>
    </location>
</feature>
<evidence type="ECO:0000259" key="2">
    <source>
        <dbReference type="PROSITE" id="PS50927"/>
    </source>
</evidence>
<dbReference type="SUPFAM" id="SSF51110">
    <property type="entry name" value="alpha-D-mannose-specific plant lectins"/>
    <property type="match status" value="2"/>
</dbReference>
<dbReference type="SUPFAM" id="SSF53955">
    <property type="entry name" value="Lysozyme-like"/>
    <property type="match status" value="1"/>
</dbReference>
<dbReference type="Pfam" id="PF01464">
    <property type="entry name" value="SLT"/>
    <property type="match status" value="1"/>
</dbReference>
<dbReference type="InterPro" id="IPR036426">
    <property type="entry name" value="Bulb-type_lectin_dom_sf"/>
</dbReference>
<evidence type="ECO:0000313" key="4">
    <source>
        <dbReference type="Proteomes" id="UP000460221"/>
    </source>
</evidence>
<dbReference type="SMART" id="SM00108">
    <property type="entry name" value="B_lectin"/>
    <property type="match status" value="2"/>
</dbReference>
<evidence type="ECO:0000256" key="1">
    <source>
        <dbReference type="SAM" id="SignalP"/>
    </source>
</evidence>
<comment type="caution">
    <text evidence="3">The sequence shown here is derived from an EMBL/GenBank/DDBJ whole genome shotgun (WGS) entry which is preliminary data.</text>
</comment>
<dbReference type="Gene3D" id="1.10.530.10">
    <property type="match status" value="1"/>
</dbReference>
<gene>
    <name evidence="3" type="ORF">GIS00_07725</name>
</gene>
<feature type="domain" description="Bulb-type lectin" evidence="2">
    <location>
        <begin position="155"/>
        <end position="261"/>
    </location>
</feature>
<keyword evidence="4" id="KW-1185">Reference proteome</keyword>
<keyword evidence="1" id="KW-0732">Signal</keyword>
<reference evidence="3 4" key="1">
    <citation type="submission" date="2019-11" db="EMBL/GenBank/DDBJ databases">
        <authorList>
            <person name="Jiang L.-Q."/>
        </authorList>
    </citation>
    <scope>NUCLEOTIDE SEQUENCE [LARGE SCALE GENOMIC DNA]</scope>
    <source>
        <strain evidence="3 4">YIM 132087</strain>
    </source>
</reference>
<name>A0A7K1FK82_9ACTN</name>
<dbReference type="InterPro" id="IPR023346">
    <property type="entry name" value="Lysozyme-like_dom_sf"/>
</dbReference>
<proteinExistence type="predicted"/>
<feature type="signal peptide" evidence="1">
    <location>
        <begin position="1"/>
        <end position="28"/>
    </location>
</feature>
<dbReference type="InterPro" id="IPR008258">
    <property type="entry name" value="Transglycosylase_SLT_dom_1"/>
</dbReference>
<dbReference type="Gene3D" id="2.90.10.10">
    <property type="entry name" value="Bulb-type lectin domain"/>
    <property type="match status" value="3"/>
</dbReference>